<proteinExistence type="predicted"/>
<evidence type="ECO:0000313" key="2">
    <source>
        <dbReference type="Proteomes" id="UP001281147"/>
    </source>
</evidence>
<evidence type="ECO:0000313" key="1">
    <source>
        <dbReference type="EMBL" id="KAK3713529.1"/>
    </source>
</evidence>
<accession>A0ACC3NBA6</accession>
<gene>
    <name evidence="1" type="ORF">LTR37_008487</name>
</gene>
<reference evidence="1" key="1">
    <citation type="submission" date="2023-07" db="EMBL/GenBank/DDBJ databases">
        <title>Black Yeasts Isolated from many extreme environments.</title>
        <authorList>
            <person name="Coleine C."/>
            <person name="Stajich J.E."/>
            <person name="Selbmann L."/>
        </authorList>
    </citation>
    <scope>NUCLEOTIDE SEQUENCE</scope>
    <source>
        <strain evidence="1">CCFEE 5714</strain>
    </source>
</reference>
<comment type="caution">
    <text evidence="1">The sequence shown here is derived from an EMBL/GenBank/DDBJ whole genome shotgun (WGS) entry which is preliminary data.</text>
</comment>
<organism evidence="1 2">
    <name type="scientific">Vermiconidia calcicola</name>
    <dbReference type="NCBI Taxonomy" id="1690605"/>
    <lineage>
        <taxon>Eukaryota</taxon>
        <taxon>Fungi</taxon>
        <taxon>Dikarya</taxon>
        <taxon>Ascomycota</taxon>
        <taxon>Pezizomycotina</taxon>
        <taxon>Dothideomycetes</taxon>
        <taxon>Dothideomycetidae</taxon>
        <taxon>Mycosphaerellales</taxon>
        <taxon>Extremaceae</taxon>
        <taxon>Vermiconidia</taxon>
    </lineage>
</organism>
<dbReference type="EMBL" id="JAUTXU010000062">
    <property type="protein sequence ID" value="KAK3713529.1"/>
    <property type="molecule type" value="Genomic_DNA"/>
</dbReference>
<dbReference type="Proteomes" id="UP001281147">
    <property type="component" value="Unassembled WGS sequence"/>
</dbReference>
<name>A0ACC3NBA6_9PEZI</name>
<protein>
    <submittedName>
        <fullName evidence="1">Uncharacterized protein</fullName>
    </submittedName>
</protein>
<sequence>MKHLKFFTPLSLLPSIASATLSCTPSAFQAHLPSNAIVAFTRSVPNNGTFEVPTSNIAYPTSPEGLPALCAIQINVTRSPESSFSFGLFLPQDWNSRFLAVGNGGFAGGINYLDMAAGAGYGFATMSTDTGHNSTSGDLSWAFEAEERRVDFGWRAMHESVVLAKQVTQAFYGGEAEWSYYSGCSTGGRQGLKEVQMFPEDFDGVLAGAPAWWTTHLQTWTIRVALHNLPVDAEWHIPAELFPVVEAEVLKQCDGEDGLVDGVIMGPRRCDFFAEALLCGPDVVNQTTAGCLTAPQIGTLEKIHSDYVDVNQTFVFPRLELGSESQWSVLLGASTPSTLGYEYPQYFLDLGPNWDFYNFNYSIVELADRTDPGNCNADDFDLRQFRARGGKLLTYHGASDALISTGSSSYFYRSVLKTLGSRGIDLDPFYRHFLVPGMQHCSGTSESMNAPWYFAGAGQAGTLSSRPGSVHSTPGFEDGEHDALIALMGWTEKGLAPEFLVATKWRNDTLVDEVWRQRKICPYPRRARFVGGGADPDVAGSWRCEGLYDMVAQ</sequence>
<keyword evidence="2" id="KW-1185">Reference proteome</keyword>